<accession>K3YXH8</accession>
<evidence type="ECO:0000313" key="1">
    <source>
        <dbReference type="EnsemblPlants" id="KQL29273"/>
    </source>
</evidence>
<reference evidence="1" key="2">
    <citation type="submission" date="2018-08" db="UniProtKB">
        <authorList>
            <consortium name="EnsemblPlants"/>
        </authorList>
    </citation>
    <scope>IDENTIFICATION</scope>
    <source>
        <strain evidence="1">Yugu1</strain>
    </source>
</reference>
<dbReference type="EMBL" id="AGNK02000203">
    <property type="status" value="NOT_ANNOTATED_CDS"/>
    <property type="molecule type" value="Genomic_DNA"/>
</dbReference>
<reference evidence="2" key="1">
    <citation type="journal article" date="2012" name="Nat. Biotechnol.">
        <title>Reference genome sequence of the model plant Setaria.</title>
        <authorList>
            <person name="Bennetzen J.L."/>
            <person name="Schmutz J."/>
            <person name="Wang H."/>
            <person name="Percifield R."/>
            <person name="Hawkins J."/>
            <person name="Pontaroli A.C."/>
            <person name="Estep M."/>
            <person name="Feng L."/>
            <person name="Vaughn J.N."/>
            <person name="Grimwood J."/>
            <person name="Jenkins J."/>
            <person name="Barry K."/>
            <person name="Lindquist E."/>
            <person name="Hellsten U."/>
            <person name="Deshpande S."/>
            <person name="Wang X."/>
            <person name="Wu X."/>
            <person name="Mitros T."/>
            <person name="Triplett J."/>
            <person name="Yang X."/>
            <person name="Ye C.Y."/>
            <person name="Mauro-Herrera M."/>
            <person name="Wang L."/>
            <person name="Li P."/>
            <person name="Sharma M."/>
            <person name="Sharma R."/>
            <person name="Ronald P.C."/>
            <person name="Panaud O."/>
            <person name="Kellogg E.A."/>
            <person name="Brutnell T.P."/>
            <person name="Doust A.N."/>
            <person name="Tuskan G.A."/>
            <person name="Rokhsar D."/>
            <person name="Devos K.M."/>
        </authorList>
    </citation>
    <scope>NUCLEOTIDE SEQUENCE [LARGE SCALE GENOMIC DNA]</scope>
    <source>
        <strain evidence="2">cv. Yugu1</strain>
    </source>
</reference>
<dbReference type="InParanoid" id="K3YXH8"/>
<name>K3YXH8_SETIT</name>
<evidence type="ECO:0000313" key="2">
    <source>
        <dbReference type="Proteomes" id="UP000004995"/>
    </source>
</evidence>
<protein>
    <submittedName>
        <fullName evidence="1">Uncharacterized protein</fullName>
    </submittedName>
</protein>
<sequence>MLLLPFSSPLQLPPQGSSNQVRFEAHRCGAAGPWRCWQEGVVVHGELEKMKRGTGKLASQTW</sequence>
<dbReference type="HOGENOM" id="CLU_2908351_0_0_1"/>
<dbReference type="Gramene" id="KQL29273">
    <property type="protein sequence ID" value="KQL29273"/>
    <property type="gene ID" value="SETIT_018974mg"/>
</dbReference>
<dbReference type="EnsemblPlants" id="KQL29273">
    <property type="protein sequence ID" value="KQL29273"/>
    <property type="gene ID" value="SETIT_018974mg"/>
</dbReference>
<organism evidence="1 2">
    <name type="scientific">Setaria italica</name>
    <name type="common">Foxtail millet</name>
    <name type="synonym">Panicum italicum</name>
    <dbReference type="NCBI Taxonomy" id="4555"/>
    <lineage>
        <taxon>Eukaryota</taxon>
        <taxon>Viridiplantae</taxon>
        <taxon>Streptophyta</taxon>
        <taxon>Embryophyta</taxon>
        <taxon>Tracheophyta</taxon>
        <taxon>Spermatophyta</taxon>
        <taxon>Magnoliopsida</taxon>
        <taxon>Liliopsida</taxon>
        <taxon>Poales</taxon>
        <taxon>Poaceae</taxon>
        <taxon>PACMAD clade</taxon>
        <taxon>Panicoideae</taxon>
        <taxon>Panicodae</taxon>
        <taxon>Paniceae</taxon>
        <taxon>Cenchrinae</taxon>
        <taxon>Setaria</taxon>
    </lineage>
</organism>
<proteinExistence type="predicted"/>
<keyword evidence="2" id="KW-1185">Reference proteome</keyword>
<dbReference type="Proteomes" id="UP000004995">
    <property type="component" value="Unassembled WGS sequence"/>
</dbReference>
<dbReference type="AlphaFoldDB" id="K3YXH8"/>